<reference evidence="1" key="2">
    <citation type="submission" date="2012-06" db="EMBL/GenBank/DDBJ databases">
        <authorList>
            <person name="Yu Y."/>
            <person name="Currie J."/>
            <person name="Lomeli R."/>
            <person name="Angelova A."/>
            <person name="Collura K."/>
            <person name="Wissotski M."/>
            <person name="Campos D."/>
            <person name="Kudrna D."/>
            <person name="Golser W."/>
            <person name="Ashely E."/>
            <person name="Descour A."/>
            <person name="Fernandes J."/>
            <person name="Soderlund C."/>
            <person name="Walbot V."/>
        </authorList>
    </citation>
    <scope>NUCLEOTIDE SEQUENCE</scope>
    <source>
        <strain evidence="1">B73</strain>
    </source>
</reference>
<sequence length="83" mass="9342">MKRREAPRRDEVCRVRSAVGRSGWEWETDRSLLPKFLGIRTPRWVSGTEGGQVVQIWQAGYACACLSGEEEGTDTDGATRRSE</sequence>
<dbReference type="EMBL" id="BT084149">
    <property type="protein sequence ID" value="ACR34502.1"/>
    <property type="molecule type" value="mRNA"/>
</dbReference>
<accession>C4J002</accession>
<proteinExistence type="evidence at transcript level"/>
<dbReference type="AlphaFoldDB" id="C4J002"/>
<protein>
    <submittedName>
        <fullName evidence="1">Uncharacterized protein</fullName>
    </submittedName>
</protein>
<reference evidence="1" key="1">
    <citation type="journal article" date="2009" name="PLoS Genet.">
        <title>Sequencing, mapping, and analysis of 27,455 maize full-length cDNAs.</title>
        <authorList>
            <person name="Soderlund C."/>
            <person name="Descour A."/>
            <person name="Kudrna D."/>
            <person name="Bomhoff M."/>
            <person name="Boyd L."/>
            <person name="Currie J."/>
            <person name="Angelova A."/>
            <person name="Collura K."/>
            <person name="Wissotski M."/>
            <person name="Ashley E."/>
            <person name="Morrow D."/>
            <person name="Fernandes J."/>
            <person name="Walbot V."/>
            <person name="Yu Y."/>
        </authorList>
    </citation>
    <scope>NUCLEOTIDE SEQUENCE</scope>
    <source>
        <strain evidence="1">B73</strain>
    </source>
</reference>
<name>C4J002_MAIZE</name>
<organism evidence="1">
    <name type="scientific">Zea mays</name>
    <name type="common">Maize</name>
    <dbReference type="NCBI Taxonomy" id="4577"/>
    <lineage>
        <taxon>Eukaryota</taxon>
        <taxon>Viridiplantae</taxon>
        <taxon>Streptophyta</taxon>
        <taxon>Embryophyta</taxon>
        <taxon>Tracheophyta</taxon>
        <taxon>Spermatophyta</taxon>
        <taxon>Magnoliopsida</taxon>
        <taxon>Liliopsida</taxon>
        <taxon>Poales</taxon>
        <taxon>Poaceae</taxon>
        <taxon>PACMAD clade</taxon>
        <taxon>Panicoideae</taxon>
        <taxon>Andropogonodae</taxon>
        <taxon>Andropogoneae</taxon>
        <taxon>Tripsacinae</taxon>
        <taxon>Zea</taxon>
    </lineage>
</organism>
<evidence type="ECO:0000313" key="1">
    <source>
        <dbReference type="EMBL" id="ACR34502.1"/>
    </source>
</evidence>